<keyword evidence="2" id="KW-0449">Lipoprotein</keyword>
<dbReference type="RefSeq" id="WP_379886518.1">
    <property type="nucleotide sequence ID" value="NZ_JBHSDI010000011.1"/>
</dbReference>
<dbReference type="SUPFAM" id="SSF159594">
    <property type="entry name" value="XCC0632-like"/>
    <property type="match status" value="1"/>
</dbReference>
<keyword evidence="3" id="KW-1185">Reference proteome</keyword>
<reference evidence="3" key="1">
    <citation type="journal article" date="2019" name="Int. J. Syst. Evol. Microbiol.">
        <title>The Global Catalogue of Microorganisms (GCM) 10K type strain sequencing project: providing services to taxonomists for standard genome sequencing and annotation.</title>
        <authorList>
            <consortium name="The Broad Institute Genomics Platform"/>
            <consortium name="The Broad Institute Genome Sequencing Center for Infectious Disease"/>
            <person name="Wu L."/>
            <person name="Ma J."/>
        </authorList>
    </citation>
    <scope>NUCLEOTIDE SEQUENCE [LARGE SCALE GENOMIC DNA]</scope>
    <source>
        <strain evidence="3">CECT 7297</strain>
    </source>
</reference>
<dbReference type="Proteomes" id="UP001595798">
    <property type="component" value="Unassembled WGS sequence"/>
</dbReference>
<evidence type="ECO:0000259" key="1">
    <source>
        <dbReference type="Pfam" id="PF03886"/>
    </source>
</evidence>
<protein>
    <submittedName>
        <fullName evidence="2">ABC-type transport auxiliary lipoprotein family protein</fullName>
    </submittedName>
</protein>
<dbReference type="InterPro" id="IPR005586">
    <property type="entry name" value="ABC_trans_aux"/>
</dbReference>
<name>A0ABV8QF32_9GAMM</name>
<evidence type="ECO:0000313" key="2">
    <source>
        <dbReference type="EMBL" id="MFC4258976.1"/>
    </source>
</evidence>
<evidence type="ECO:0000313" key="3">
    <source>
        <dbReference type="Proteomes" id="UP001595798"/>
    </source>
</evidence>
<accession>A0ABV8QF32</accession>
<dbReference type="Pfam" id="PF03886">
    <property type="entry name" value="ABC_trans_aux"/>
    <property type="match status" value="1"/>
</dbReference>
<dbReference type="EMBL" id="JBHSDI010000011">
    <property type="protein sequence ID" value="MFC4258976.1"/>
    <property type="molecule type" value="Genomic_DNA"/>
</dbReference>
<organism evidence="2 3">
    <name type="scientific">Marinobacter lacisalsi</name>
    <dbReference type="NCBI Taxonomy" id="475979"/>
    <lineage>
        <taxon>Bacteria</taxon>
        <taxon>Pseudomonadati</taxon>
        <taxon>Pseudomonadota</taxon>
        <taxon>Gammaproteobacteria</taxon>
        <taxon>Pseudomonadales</taxon>
        <taxon>Marinobacteraceae</taxon>
        <taxon>Marinobacter</taxon>
    </lineage>
</organism>
<feature type="domain" description="ABC-type transport auxiliary lipoprotein component" evidence="1">
    <location>
        <begin position="55"/>
        <end position="202"/>
    </location>
</feature>
<dbReference type="Gene3D" id="3.40.50.10610">
    <property type="entry name" value="ABC-type transport auxiliary lipoprotein component"/>
    <property type="match status" value="1"/>
</dbReference>
<comment type="caution">
    <text evidence="2">The sequence shown here is derived from an EMBL/GenBank/DDBJ whole genome shotgun (WGS) entry which is preliminary data.</text>
</comment>
<gene>
    <name evidence="2" type="ORF">ACFOZ5_08035</name>
</gene>
<dbReference type="PROSITE" id="PS51257">
    <property type="entry name" value="PROKAR_LIPOPROTEIN"/>
    <property type="match status" value="1"/>
</dbReference>
<proteinExistence type="predicted"/>
<sequence length="212" mass="22832">MSRFRQCHSLRILTAGLLMLTVSGCSVALLPEKQSLRIFTLPYGYTPDADEIAHPGKGPVLKVAQPQASGVLDTKRIVIEVRPNELAAISAARWTTNAPSLLRDHLVRSLREDPRIATVVSDTSGSGSDITLTSELRAFQEVRTSEPPEIQLYLQAQLVENGSRQILATRDFNVTVPSAGEGLDDSVAAFGAAADSLAAEMADWIGSELADY</sequence>